<accession>A0A098G504</accession>
<name>A0A098G504_9GAMM</name>
<dbReference type="EMBL" id="LN614827">
    <property type="protein sequence ID" value="CEG56575.1"/>
    <property type="molecule type" value="Genomic_DNA"/>
</dbReference>
<evidence type="ECO:0000313" key="1">
    <source>
        <dbReference type="EMBL" id="CEG56575.1"/>
    </source>
</evidence>
<dbReference type="KEGG" id="lfa:LFA_1143"/>
<proteinExistence type="predicted"/>
<dbReference type="Proteomes" id="UP000032430">
    <property type="component" value="Chromosome I"/>
</dbReference>
<gene>
    <name evidence="1" type="ORF">LFA_1143</name>
</gene>
<evidence type="ECO:0000313" key="2">
    <source>
        <dbReference type="Proteomes" id="UP000032430"/>
    </source>
</evidence>
<dbReference type="HOGENOM" id="CLU_2465212_0_0_6"/>
<sequence length="88" mass="10487">MYWTGSDLKLHFHDYYMSSSLEFPKDVEDQQMKEFAQILTQKGLKCKIEKPYDDGHISSGYKLTIEMKKVALEEWLMTRQNNSSELRF</sequence>
<keyword evidence="2" id="KW-1185">Reference proteome</keyword>
<organism evidence="1 2">
    <name type="scientific">Legionella fallonii LLAP-10</name>
    <dbReference type="NCBI Taxonomy" id="1212491"/>
    <lineage>
        <taxon>Bacteria</taxon>
        <taxon>Pseudomonadati</taxon>
        <taxon>Pseudomonadota</taxon>
        <taxon>Gammaproteobacteria</taxon>
        <taxon>Legionellales</taxon>
        <taxon>Legionellaceae</taxon>
        <taxon>Legionella</taxon>
    </lineage>
</organism>
<dbReference type="STRING" id="1212491.LFA_1143"/>
<protein>
    <submittedName>
        <fullName evidence="1">Uncharacterized protein</fullName>
    </submittedName>
</protein>
<dbReference type="AlphaFoldDB" id="A0A098G504"/>
<reference evidence="2" key="1">
    <citation type="submission" date="2014-09" db="EMBL/GenBank/DDBJ databases">
        <authorList>
            <person name="Gomez-Valero L."/>
        </authorList>
    </citation>
    <scope>NUCLEOTIDE SEQUENCE [LARGE SCALE GENOMIC DNA]</scope>
    <source>
        <strain evidence="2">ATCC700992</strain>
    </source>
</reference>